<dbReference type="PRINTS" id="PR00625">
    <property type="entry name" value="JDOMAIN"/>
</dbReference>
<dbReference type="PANTHER" id="PTHR43948">
    <property type="entry name" value="DNAJ HOMOLOG SUBFAMILY B"/>
    <property type="match status" value="1"/>
</dbReference>
<evidence type="ECO:0000313" key="3">
    <source>
        <dbReference type="EMBL" id="CAE0801497.1"/>
    </source>
</evidence>
<dbReference type="SUPFAM" id="SSF46565">
    <property type="entry name" value="Chaperone J-domain"/>
    <property type="match status" value="1"/>
</dbReference>
<dbReference type="PROSITE" id="PS00636">
    <property type="entry name" value="DNAJ_1"/>
    <property type="match status" value="1"/>
</dbReference>
<feature type="region of interest" description="Disordered" evidence="1">
    <location>
        <begin position="74"/>
        <end position="106"/>
    </location>
</feature>
<feature type="compositionally biased region" description="Basic and acidic residues" evidence="1">
    <location>
        <begin position="247"/>
        <end position="270"/>
    </location>
</feature>
<dbReference type="PROSITE" id="PS50076">
    <property type="entry name" value="DNAJ_2"/>
    <property type="match status" value="1"/>
</dbReference>
<dbReference type="Pfam" id="PF00226">
    <property type="entry name" value="DnaJ"/>
    <property type="match status" value="1"/>
</dbReference>
<feature type="compositionally biased region" description="Basic and acidic residues" evidence="1">
    <location>
        <begin position="155"/>
        <end position="235"/>
    </location>
</feature>
<feature type="region of interest" description="Disordered" evidence="1">
    <location>
        <begin position="420"/>
        <end position="444"/>
    </location>
</feature>
<feature type="compositionally biased region" description="Basic and acidic residues" evidence="1">
    <location>
        <begin position="309"/>
        <end position="366"/>
    </location>
</feature>
<dbReference type="InterPro" id="IPR036869">
    <property type="entry name" value="J_dom_sf"/>
</dbReference>
<name>A0A7S4FLR7_9EUGL</name>
<dbReference type="SMART" id="SM00271">
    <property type="entry name" value="DnaJ"/>
    <property type="match status" value="1"/>
</dbReference>
<feature type="region of interest" description="Disordered" evidence="1">
    <location>
        <begin position="294"/>
        <end position="366"/>
    </location>
</feature>
<dbReference type="Gene3D" id="1.10.287.110">
    <property type="entry name" value="DnaJ domain"/>
    <property type="match status" value="1"/>
</dbReference>
<proteinExistence type="predicted"/>
<dbReference type="GO" id="GO:0005634">
    <property type="term" value="C:nucleus"/>
    <property type="evidence" value="ECO:0007669"/>
    <property type="project" value="TreeGrafter"/>
</dbReference>
<dbReference type="GO" id="GO:0051087">
    <property type="term" value="F:protein-folding chaperone binding"/>
    <property type="evidence" value="ECO:0007669"/>
    <property type="project" value="TreeGrafter"/>
</dbReference>
<feature type="compositionally biased region" description="Low complexity" evidence="1">
    <location>
        <begin position="295"/>
        <end position="304"/>
    </location>
</feature>
<evidence type="ECO:0000259" key="2">
    <source>
        <dbReference type="PROSITE" id="PS50076"/>
    </source>
</evidence>
<dbReference type="GO" id="GO:0005737">
    <property type="term" value="C:cytoplasm"/>
    <property type="evidence" value="ECO:0007669"/>
    <property type="project" value="TreeGrafter"/>
</dbReference>
<feature type="domain" description="J" evidence="2">
    <location>
        <begin position="6"/>
        <end position="68"/>
    </location>
</feature>
<dbReference type="InterPro" id="IPR018253">
    <property type="entry name" value="DnaJ_domain_CS"/>
</dbReference>
<dbReference type="GO" id="GO:0044183">
    <property type="term" value="F:protein folding chaperone"/>
    <property type="evidence" value="ECO:0007669"/>
    <property type="project" value="TreeGrafter"/>
</dbReference>
<dbReference type="InterPro" id="IPR001623">
    <property type="entry name" value="DnaJ_domain"/>
</dbReference>
<reference evidence="3" key="1">
    <citation type="submission" date="2021-01" db="EMBL/GenBank/DDBJ databases">
        <authorList>
            <person name="Corre E."/>
            <person name="Pelletier E."/>
            <person name="Niang G."/>
            <person name="Scheremetjew M."/>
            <person name="Finn R."/>
            <person name="Kale V."/>
            <person name="Holt S."/>
            <person name="Cochrane G."/>
            <person name="Meng A."/>
            <person name="Brown T."/>
            <person name="Cohen L."/>
        </authorList>
    </citation>
    <scope>NUCLEOTIDE SEQUENCE</scope>
    <source>
        <strain evidence="3">CCMP1594</strain>
    </source>
</reference>
<dbReference type="AlphaFoldDB" id="A0A7S4FLR7"/>
<dbReference type="CDD" id="cd06257">
    <property type="entry name" value="DnaJ"/>
    <property type="match status" value="1"/>
</dbReference>
<sequence length="444" mass="52941">MPVEPDYYEVLGVHRTASGADIKKAYKKKALDYHPDKNPNGEALFKVINTAYSILGDDKKKSDYDRKFVPQYSSHASSSNMFGRGGPAYGHSHRPTQAPTGAHGASFRTAQKMSADREREMDEKLKREQAEYKQRQAFFTGGGDFASWYKQKTREFQEEEAVNKRMTEERKRDEERRARENERYAEAMHRRQAQEAQELEKRRAEQRAQDEIRRKDYERREQERREKEMRERFQAEVKLQQEAASAAERHMENLRQERDRLRREREKLAEDMASVPTMDSEKAEELKLMREARARQLQQEQSALNDRINQIKRDAEDAAHEELQRQRRKREEAEREARIQRQREEERREQEELVEMQRREADEDRRQQYLELEKKSRAFMKEIQDQKRRHKEDLMRMRLETDRMENEARAALEVMRQEKQRLGLPLGGGTEPSTMLSDMAAAKA</sequence>
<dbReference type="PANTHER" id="PTHR43948:SF10">
    <property type="entry name" value="MRJ, ISOFORM E"/>
    <property type="match status" value="1"/>
</dbReference>
<accession>A0A7S4FLR7</accession>
<feature type="region of interest" description="Disordered" evidence="1">
    <location>
        <begin position="155"/>
        <end position="282"/>
    </location>
</feature>
<evidence type="ECO:0000256" key="1">
    <source>
        <dbReference type="SAM" id="MobiDB-lite"/>
    </source>
</evidence>
<dbReference type="GO" id="GO:0051082">
    <property type="term" value="F:unfolded protein binding"/>
    <property type="evidence" value="ECO:0007669"/>
    <property type="project" value="TreeGrafter"/>
</dbReference>
<dbReference type="EMBL" id="HBJA01037144">
    <property type="protein sequence ID" value="CAE0801497.1"/>
    <property type="molecule type" value="Transcribed_RNA"/>
</dbReference>
<protein>
    <recommendedName>
        <fullName evidence="2">J domain-containing protein</fullName>
    </recommendedName>
</protein>
<organism evidence="3">
    <name type="scientific">Eutreptiella gymnastica</name>
    <dbReference type="NCBI Taxonomy" id="73025"/>
    <lineage>
        <taxon>Eukaryota</taxon>
        <taxon>Discoba</taxon>
        <taxon>Euglenozoa</taxon>
        <taxon>Euglenida</taxon>
        <taxon>Spirocuta</taxon>
        <taxon>Euglenophyceae</taxon>
        <taxon>Eutreptiales</taxon>
        <taxon>Eutreptiaceae</taxon>
        <taxon>Eutreptiella</taxon>
    </lineage>
</organism>
<gene>
    <name evidence="3" type="ORF">EGYM00163_LOCUS12618</name>
</gene>